<sequence>MEDVLSKLDISALQKDPTGSFLNEIKTKVQKAPELLDTIYLNKKVTPMSSEPPELFGLVKVHKDDLPVRPVASFSKAPSCKLSKFLNTAFKELTHFSPKYSRTYRLPEKNLLHSKSPNFVTWPVSRPPRGQHFKQHPDATWAWFDSRDVTDIYFEKLPALRKNTKGVVRTGHRLDGTIVVSSLVNKCSRIFIIDFKSFLLGLKSRISTNIKM</sequence>
<dbReference type="EMBL" id="JARQZJ010000061">
    <property type="protein sequence ID" value="KAK9879128.1"/>
    <property type="molecule type" value="Genomic_DNA"/>
</dbReference>
<keyword evidence="2" id="KW-1185">Reference proteome</keyword>
<dbReference type="Proteomes" id="UP001431783">
    <property type="component" value="Unassembled WGS sequence"/>
</dbReference>
<dbReference type="AlphaFoldDB" id="A0AAW1U909"/>
<proteinExistence type="predicted"/>
<comment type="caution">
    <text evidence="1">The sequence shown here is derived from an EMBL/GenBank/DDBJ whole genome shotgun (WGS) entry which is preliminary data.</text>
</comment>
<protein>
    <submittedName>
        <fullName evidence="1">Uncharacterized protein</fullName>
    </submittedName>
</protein>
<reference evidence="1 2" key="1">
    <citation type="submission" date="2023-03" db="EMBL/GenBank/DDBJ databases">
        <title>Genome insight into feeding habits of ladybird beetles.</title>
        <authorList>
            <person name="Li H.-S."/>
            <person name="Huang Y.-H."/>
            <person name="Pang H."/>
        </authorList>
    </citation>
    <scope>NUCLEOTIDE SEQUENCE [LARGE SCALE GENOMIC DNA]</scope>
    <source>
        <strain evidence="1">SYSU_2023b</strain>
        <tissue evidence="1">Whole body</tissue>
    </source>
</reference>
<organism evidence="1 2">
    <name type="scientific">Henosepilachna vigintioctopunctata</name>
    <dbReference type="NCBI Taxonomy" id="420089"/>
    <lineage>
        <taxon>Eukaryota</taxon>
        <taxon>Metazoa</taxon>
        <taxon>Ecdysozoa</taxon>
        <taxon>Arthropoda</taxon>
        <taxon>Hexapoda</taxon>
        <taxon>Insecta</taxon>
        <taxon>Pterygota</taxon>
        <taxon>Neoptera</taxon>
        <taxon>Endopterygota</taxon>
        <taxon>Coleoptera</taxon>
        <taxon>Polyphaga</taxon>
        <taxon>Cucujiformia</taxon>
        <taxon>Coccinelloidea</taxon>
        <taxon>Coccinellidae</taxon>
        <taxon>Epilachninae</taxon>
        <taxon>Epilachnini</taxon>
        <taxon>Henosepilachna</taxon>
    </lineage>
</organism>
<evidence type="ECO:0000313" key="2">
    <source>
        <dbReference type="Proteomes" id="UP001431783"/>
    </source>
</evidence>
<gene>
    <name evidence="1" type="ORF">WA026_003972</name>
</gene>
<evidence type="ECO:0000313" key="1">
    <source>
        <dbReference type="EMBL" id="KAK9879128.1"/>
    </source>
</evidence>
<accession>A0AAW1U909</accession>
<name>A0AAW1U909_9CUCU</name>